<reference evidence="2 3" key="1">
    <citation type="submission" date="2016-09" db="EMBL/GenBank/DDBJ databases">
        <authorList>
            <person name="Capua I."/>
            <person name="De Benedictis P."/>
            <person name="Joannis T."/>
            <person name="Lombin L.H."/>
            <person name="Cattoli G."/>
        </authorList>
    </citation>
    <scope>NUCLEOTIDE SEQUENCE [LARGE SCALE GENOMIC DNA]</scope>
    <source>
        <strain evidence="2 3">A7P-90m</strain>
    </source>
</reference>
<dbReference type="Proteomes" id="UP000199452">
    <property type="component" value="Unassembled WGS sequence"/>
</dbReference>
<keyword evidence="1" id="KW-1133">Transmembrane helix</keyword>
<dbReference type="EMBL" id="FMYP01000134">
    <property type="protein sequence ID" value="SDD32210.1"/>
    <property type="molecule type" value="Genomic_DNA"/>
</dbReference>
<gene>
    <name evidence="2" type="ORF">SAMN05216323_11341</name>
</gene>
<protein>
    <submittedName>
        <fullName evidence="2">Uncharacterized protein</fullName>
    </submittedName>
</protein>
<dbReference type="AlphaFoldDB" id="A0A1G6TT12"/>
<proteinExistence type="predicted"/>
<dbReference type="OrthoDB" id="1492755at2"/>
<keyword evidence="3" id="KW-1185">Reference proteome</keyword>
<name>A0A1G6TT12_9BACT</name>
<organism evidence="2 3">
    <name type="scientific">Williamwhitmania taraxaci</name>
    <dbReference type="NCBI Taxonomy" id="1640674"/>
    <lineage>
        <taxon>Bacteria</taxon>
        <taxon>Pseudomonadati</taxon>
        <taxon>Bacteroidota</taxon>
        <taxon>Bacteroidia</taxon>
        <taxon>Bacteroidales</taxon>
        <taxon>Williamwhitmaniaceae</taxon>
        <taxon>Williamwhitmania</taxon>
    </lineage>
</organism>
<dbReference type="RefSeq" id="WP_092441051.1">
    <property type="nucleotide sequence ID" value="NZ_FMYP01000134.1"/>
</dbReference>
<feature type="transmembrane region" description="Helical" evidence="1">
    <location>
        <begin position="137"/>
        <end position="154"/>
    </location>
</feature>
<evidence type="ECO:0000313" key="2">
    <source>
        <dbReference type="EMBL" id="SDD32210.1"/>
    </source>
</evidence>
<feature type="transmembrane region" description="Helical" evidence="1">
    <location>
        <begin position="97"/>
        <end position="117"/>
    </location>
</feature>
<feature type="transmembrane region" description="Helical" evidence="1">
    <location>
        <begin position="21"/>
        <end position="43"/>
    </location>
</feature>
<sequence length="198" mass="22834">MKNAIRLLKDPLSVITDNRSEFTIWFLFTIVTGQIGIIANMIIRHYTYSTSISESIFVDSQNGSFYTFSIALVASLLGPLFINLLNSSKFSFKTLKIYTIIFSIFFLFFAGIVYAVIQSKNGFENKNLVLKIDWTQLLMYILALIIVIYGYCIIRLENDPLKYKFIDDPLFNEKDDEDVNERIEESKKVTDDGKGRKL</sequence>
<keyword evidence="1" id="KW-0812">Transmembrane</keyword>
<evidence type="ECO:0000256" key="1">
    <source>
        <dbReference type="SAM" id="Phobius"/>
    </source>
</evidence>
<evidence type="ECO:0000313" key="3">
    <source>
        <dbReference type="Proteomes" id="UP000199452"/>
    </source>
</evidence>
<accession>A0A1G6TT12</accession>
<feature type="transmembrane region" description="Helical" evidence="1">
    <location>
        <begin position="63"/>
        <end position="85"/>
    </location>
</feature>
<keyword evidence="1" id="KW-0472">Membrane</keyword>